<dbReference type="SUPFAM" id="SSF52172">
    <property type="entry name" value="CheY-like"/>
    <property type="match status" value="1"/>
</dbReference>
<dbReference type="SMART" id="SM00448">
    <property type="entry name" value="REC"/>
    <property type="match status" value="1"/>
</dbReference>
<feature type="domain" description="EAL" evidence="3">
    <location>
        <begin position="152"/>
        <end position="399"/>
    </location>
</feature>
<evidence type="ECO:0000313" key="5">
    <source>
        <dbReference type="Proteomes" id="UP000002675"/>
    </source>
</evidence>
<name>Q7MFJ2_VIBVY</name>
<dbReference type="Gene3D" id="3.40.50.2300">
    <property type="match status" value="1"/>
</dbReference>
<dbReference type="EMBL" id="BA000038">
    <property type="protein sequence ID" value="BAC96354.1"/>
    <property type="molecule type" value="Genomic_DNA"/>
</dbReference>
<dbReference type="AlphaFoldDB" id="Q7MFJ2"/>
<dbReference type="GO" id="GO:0000160">
    <property type="term" value="P:phosphorelay signal transduction system"/>
    <property type="evidence" value="ECO:0007669"/>
    <property type="project" value="InterPro"/>
</dbReference>
<dbReference type="CDD" id="cd01948">
    <property type="entry name" value="EAL"/>
    <property type="match status" value="1"/>
</dbReference>
<dbReference type="InterPro" id="IPR011006">
    <property type="entry name" value="CheY-like_superfamily"/>
</dbReference>
<proteinExistence type="predicted"/>
<dbReference type="SMART" id="SM00052">
    <property type="entry name" value="EAL"/>
    <property type="match status" value="1"/>
</dbReference>
<keyword evidence="1" id="KW-0597">Phosphoprotein</keyword>
<dbReference type="InterPro" id="IPR001789">
    <property type="entry name" value="Sig_transdc_resp-reg_receiver"/>
</dbReference>
<protein>
    <submittedName>
        <fullName evidence="4">Putative two-component response regulator</fullName>
    </submittedName>
</protein>
<evidence type="ECO:0000313" key="4">
    <source>
        <dbReference type="EMBL" id="BAC96354.1"/>
    </source>
</evidence>
<accession>Q7MFJ2</accession>
<evidence type="ECO:0000259" key="2">
    <source>
        <dbReference type="PROSITE" id="PS50110"/>
    </source>
</evidence>
<dbReference type="InterPro" id="IPR035919">
    <property type="entry name" value="EAL_sf"/>
</dbReference>
<sequence>MRKLTEQSCGWKAMRNDLKILVVDDHPIHLTLMKQQLAKIPNTRVATEQTVASALSTLSDDHYDFVFCDLDMPHSDGIDLLISLNEQKYTGNVALISALDRPIISAVSAMCENFSFQVLGKISKPYSNNDIQQLLDNAANALKPARKLRRRIDVSDQEFLFDLANGRVKNYYQPLVDCRTGDVVGYEALARWLHPIHGMLSPAHFLPIVERCNLSHELFDIVTDNAIRDARHINQGQRISINADQINIEDGNFSERFIAKCLENRVEPSVFTIEITENTSFSNSVALYKNLAKLRLNGVNVSIDDFGTGHSSLEKLSLLPFNELKIDRSFVSEMEIDSKKQKIVNSICGLAKSLNLKIVAEGVEKQSTWNMLKKYNIDVCQGYLFNKPMPIEAINILSA</sequence>
<dbReference type="SUPFAM" id="SSF141868">
    <property type="entry name" value="EAL domain-like"/>
    <property type="match status" value="1"/>
</dbReference>
<organism evidence="4 5">
    <name type="scientific">Vibrio vulnificus (strain YJ016)</name>
    <dbReference type="NCBI Taxonomy" id="196600"/>
    <lineage>
        <taxon>Bacteria</taxon>
        <taxon>Pseudomonadati</taxon>
        <taxon>Pseudomonadota</taxon>
        <taxon>Gammaproteobacteria</taxon>
        <taxon>Vibrionales</taxon>
        <taxon>Vibrionaceae</taxon>
        <taxon>Vibrio</taxon>
    </lineage>
</organism>
<dbReference type="Proteomes" id="UP000002675">
    <property type="component" value="Chromosome II"/>
</dbReference>
<reference evidence="4 5" key="1">
    <citation type="journal article" date="2003" name="Genome Res.">
        <title>Comparative genome analysis of Vibrio vulnificus, a marine pathogen.</title>
        <authorList>
            <person name="Chen C.Y."/>
            <person name="Wu K.M."/>
            <person name="Chang Y.C."/>
            <person name="Chang C.H."/>
            <person name="Tsai H.C."/>
            <person name="Liao T.L."/>
            <person name="Liu Y.M."/>
            <person name="Chen H.J."/>
            <person name="Shen A.B."/>
            <person name="Li J.C."/>
            <person name="Su T.L."/>
            <person name="Shao C.P."/>
            <person name="Lee C.T."/>
            <person name="Hor L.I."/>
            <person name="Tsai S.F."/>
        </authorList>
    </citation>
    <scope>NUCLEOTIDE SEQUENCE [LARGE SCALE GENOMIC DNA]</scope>
    <source>
        <strain evidence="4 5">YJ016</strain>
    </source>
</reference>
<dbReference type="PROSITE" id="PS50110">
    <property type="entry name" value="RESPONSE_REGULATORY"/>
    <property type="match status" value="1"/>
</dbReference>
<dbReference type="eggNOG" id="COG2200">
    <property type="taxonomic scope" value="Bacteria"/>
</dbReference>
<dbReference type="PANTHER" id="PTHR33121">
    <property type="entry name" value="CYCLIC DI-GMP PHOSPHODIESTERASE PDEF"/>
    <property type="match status" value="1"/>
</dbReference>
<feature type="domain" description="Response regulatory" evidence="2">
    <location>
        <begin position="19"/>
        <end position="139"/>
    </location>
</feature>
<evidence type="ECO:0000256" key="1">
    <source>
        <dbReference type="PROSITE-ProRule" id="PRU00169"/>
    </source>
</evidence>
<feature type="modified residue" description="4-aspartylphosphate" evidence="1">
    <location>
        <position position="69"/>
    </location>
</feature>
<dbReference type="PANTHER" id="PTHR33121:SF71">
    <property type="entry name" value="OXYGEN SENSOR PROTEIN DOSP"/>
    <property type="match status" value="1"/>
</dbReference>
<dbReference type="PROSITE" id="PS50883">
    <property type="entry name" value="EAL"/>
    <property type="match status" value="1"/>
</dbReference>
<dbReference type="InterPro" id="IPR001633">
    <property type="entry name" value="EAL_dom"/>
</dbReference>
<gene>
    <name evidence="4" type="ordered locus">VVA0328</name>
</gene>
<dbReference type="Pfam" id="PF00072">
    <property type="entry name" value="Response_reg"/>
    <property type="match status" value="1"/>
</dbReference>
<evidence type="ECO:0000259" key="3">
    <source>
        <dbReference type="PROSITE" id="PS50883"/>
    </source>
</evidence>
<dbReference type="Pfam" id="PF00563">
    <property type="entry name" value="EAL"/>
    <property type="match status" value="1"/>
</dbReference>
<dbReference type="Gene3D" id="3.20.20.450">
    <property type="entry name" value="EAL domain"/>
    <property type="match status" value="1"/>
</dbReference>
<dbReference type="STRING" id="672.VV93_v1c33120"/>
<dbReference type="GO" id="GO:0071111">
    <property type="term" value="F:cyclic-guanylate-specific phosphodiesterase activity"/>
    <property type="evidence" value="ECO:0007669"/>
    <property type="project" value="InterPro"/>
</dbReference>
<dbReference type="InterPro" id="IPR050706">
    <property type="entry name" value="Cyclic-di-GMP_PDE-like"/>
</dbReference>
<dbReference type="HOGENOM" id="CLU_000445_70_2_6"/>
<dbReference type="KEGG" id="vvy:VVA0328"/>